<feature type="domain" description="Prolyl 4-hydroxylase alpha subunit" evidence="6">
    <location>
        <begin position="69"/>
        <end position="245"/>
    </location>
</feature>
<organism evidence="7">
    <name type="scientific">marine metagenome</name>
    <dbReference type="NCBI Taxonomy" id="408172"/>
    <lineage>
        <taxon>unclassified sequences</taxon>
        <taxon>metagenomes</taxon>
        <taxon>ecological metagenomes</taxon>
    </lineage>
</organism>
<evidence type="ECO:0000256" key="1">
    <source>
        <dbReference type="ARBA" id="ARBA00001961"/>
    </source>
</evidence>
<dbReference type="GO" id="GO:0005506">
    <property type="term" value="F:iron ion binding"/>
    <property type="evidence" value="ECO:0007669"/>
    <property type="project" value="InterPro"/>
</dbReference>
<dbReference type="GO" id="GO:0005783">
    <property type="term" value="C:endoplasmic reticulum"/>
    <property type="evidence" value="ECO:0007669"/>
    <property type="project" value="TreeGrafter"/>
</dbReference>
<dbReference type="Gene3D" id="2.60.120.620">
    <property type="entry name" value="q2cbj1_9rhob like domain"/>
    <property type="match status" value="1"/>
</dbReference>
<proteinExistence type="predicted"/>
<feature type="non-terminal residue" evidence="7">
    <location>
        <position position="245"/>
    </location>
</feature>
<name>A0A382U270_9ZZZZ</name>
<evidence type="ECO:0000256" key="2">
    <source>
        <dbReference type="ARBA" id="ARBA00022723"/>
    </source>
</evidence>
<dbReference type="SMART" id="SM00702">
    <property type="entry name" value="P4Hc"/>
    <property type="match status" value="1"/>
</dbReference>
<dbReference type="PANTHER" id="PTHR10869">
    <property type="entry name" value="PROLYL 4-HYDROXYLASE ALPHA SUBUNIT"/>
    <property type="match status" value="1"/>
</dbReference>
<sequence>VKDNFFVITREPGAQNPAIPTWAAKRDNAFLLDSLDAGARVNIDTDLNAASAEANQGLLVTRNDIAEVPGAYQLLNVLSQEECRRLIETSEALGYLKDAAVSLPREIRHNDNVTIVVDDETERRIWQRVATLVEQNLSIFDGKKPLGINTRFRFYRYQEGDYFKFHIDGDWPGSKVVGNDLITNAYSDRYSKMTFLILLNDDFEGGETQFLVNADRPGEPARRGDKQAQVSVRTPAGGVLLFPHG</sequence>
<evidence type="ECO:0000256" key="3">
    <source>
        <dbReference type="ARBA" id="ARBA00022964"/>
    </source>
</evidence>
<accession>A0A382U270</accession>
<gene>
    <name evidence="7" type="ORF">METZ01_LOCUS380869</name>
</gene>
<dbReference type="AlphaFoldDB" id="A0A382U270"/>
<dbReference type="GO" id="GO:0031418">
    <property type="term" value="F:L-ascorbic acid binding"/>
    <property type="evidence" value="ECO:0007669"/>
    <property type="project" value="InterPro"/>
</dbReference>
<dbReference type="GO" id="GO:0004656">
    <property type="term" value="F:procollagen-proline 4-dioxygenase activity"/>
    <property type="evidence" value="ECO:0007669"/>
    <property type="project" value="TreeGrafter"/>
</dbReference>
<dbReference type="InterPro" id="IPR006620">
    <property type="entry name" value="Pro_4_hyd_alph"/>
</dbReference>
<dbReference type="EMBL" id="UINC01140706">
    <property type="protein sequence ID" value="SVD28015.1"/>
    <property type="molecule type" value="Genomic_DNA"/>
</dbReference>
<dbReference type="PANTHER" id="PTHR10869:SF247">
    <property type="entry name" value="FE2OG DIOXYGENASE DOMAIN-CONTAINING PROTEIN"/>
    <property type="match status" value="1"/>
</dbReference>
<feature type="non-terminal residue" evidence="7">
    <location>
        <position position="1"/>
    </location>
</feature>
<evidence type="ECO:0000256" key="4">
    <source>
        <dbReference type="ARBA" id="ARBA00023002"/>
    </source>
</evidence>
<protein>
    <recommendedName>
        <fullName evidence="6">Prolyl 4-hydroxylase alpha subunit domain-containing protein</fullName>
    </recommendedName>
</protein>
<keyword evidence="4" id="KW-0560">Oxidoreductase</keyword>
<keyword evidence="5" id="KW-0408">Iron</keyword>
<dbReference type="InterPro" id="IPR045054">
    <property type="entry name" value="P4HA-like"/>
</dbReference>
<reference evidence="7" key="1">
    <citation type="submission" date="2018-05" db="EMBL/GenBank/DDBJ databases">
        <authorList>
            <person name="Lanie J.A."/>
            <person name="Ng W.-L."/>
            <person name="Kazmierczak K.M."/>
            <person name="Andrzejewski T.M."/>
            <person name="Davidsen T.M."/>
            <person name="Wayne K.J."/>
            <person name="Tettelin H."/>
            <person name="Glass J.I."/>
            <person name="Rusch D."/>
            <person name="Podicherti R."/>
            <person name="Tsui H.-C.T."/>
            <person name="Winkler M.E."/>
        </authorList>
    </citation>
    <scope>NUCLEOTIDE SEQUENCE</scope>
</reference>
<comment type="cofactor">
    <cofactor evidence="1">
        <name>L-ascorbate</name>
        <dbReference type="ChEBI" id="CHEBI:38290"/>
    </cofactor>
</comment>
<evidence type="ECO:0000313" key="7">
    <source>
        <dbReference type="EMBL" id="SVD28015.1"/>
    </source>
</evidence>
<evidence type="ECO:0000259" key="6">
    <source>
        <dbReference type="SMART" id="SM00702"/>
    </source>
</evidence>
<keyword evidence="3" id="KW-0223">Dioxygenase</keyword>
<keyword evidence="2" id="KW-0479">Metal-binding</keyword>
<evidence type="ECO:0000256" key="5">
    <source>
        <dbReference type="ARBA" id="ARBA00023004"/>
    </source>
</evidence>